<dbReference type="Pfam" id="PF02641">
    <property type="entry name" value="DUF190"/>
    <property type="match status" value="1"/>
</dbReference>
<dbReference type="OrthoDB" id="8505at2157"/>
<dbReference type="RefSeq" id="WP_091934782.1">
    <property type="nucleotide sequence ID" value="NZ_FOUJ01000002.1"/>
</dbReference>
<keyword evidence="3" id="KW-1185">Reference proteome</keyword>
<protein>
    <submittedName>
        <fullName evidence="2">Uncharacterized protein</fullName>
    </submittedName>
</protein>
<evidence type="ECO:0000313" key="3">
    <source>
        <dbReference type="Proteomes" id="UP000198535"/>
    </source>
</evidence>
<sequence length="110" mass="12443">MRTLLLRIYLSENDKYKGRTAHHAVIEFLKEQGIAGATVHNCIEGYGVHHKIHTASVLRLSTDLPVIVQAVDREEKIRDLIPKLKEMLPTELMIVQEVEVVSGEGFREGI</sequence>
<proteinExistence type="inferred from homology"/>
<dbReference type="Proteomes" id="UP000198535">
    <property type="component" value="Unassembled WGS sequence"/>
</dbReference>
<evidence type="ECO:0000313" key="2">
    <source>
        <dbReference type="EMBL" id="SFM44380.1"/>
    </source>
</evidence>
<dbReference type="SUPFAM" id="SSF54913">
    <property type="entry name" value="GlnB-like"/>
    <property type="match status" value="1"/>
</dbReference>
<dbReference type="PANTHER" id="PTHR35983">
    <property type="entry name" value="UPF0166 PROTEIN TM_0021"/>
    <property type="match status" value="1"/>
</dbReference>
<accession>A0A1I4QXE9</accession>
<dbReference type="PANTHER" id="PTHR35983:SF1">
    <property type="entry name" value="UPF0166 PROTEIN TM_0021"/>
    <property type="match status" value="1"/>
</dbReference>
<dbReference type="InterPro" id="IPR011322">
    <property type="entry name" value="N-reg_PII-like_a/b"/>
</dbReference>
<organism evidence="2 3">
    <name type="scientific">Methanolobus profundi</name>
    <dbReference type="NCBI Taxonomy" id="487685"/>
    <lineage>
        <taxon>Archaea</taxon>
        <taxon>Methanobacteriati</taxon>
        <taxon>Methanobacteriota</taxon>
        <taxon>Stenosarchaea group</taxon>
        <taxon>Methanomicrobia</taxon>
        <taxon>Methanosarcinales</taxon>
        <taxon>Methanosarcinaceae</taxon>
        <taxon>Methanolobus</taxon>
    </lineage>
</organism>
<dbReference type="InterPro" id="IPR003793">
    <property type="entry name" value="UPF0166"/>
</dbReference>
<dbReference type="InterPro" id="IPR015867">
    <property type="entry name" value="N-reg_PII/ATP_PRibTrfase_C"/>
</dbReference>
<dbReference type="EMBL" id="FOUJ01000002">
    <property type="protein sequence ID" value="SFM44380.1"/>
    <property type="molecule type" value="Genomic_DNA"/>
</dbReference>
<gene>
    <name evidence="2" type="ORF">SAMN04488696_1234</name>
</gene>
<comment type="similarity">
    <text evidence="1">Belongs to the UPF0166 family.</text>
</comment>
<dbReference type="Gene3D" id="3.30.70.120">
    <property type="match status" value="1"/>
</dbReference>
<dbReference type="STRING" id="487685.SAMN04488696_1234"/>
<evidence type="ECO:0000256" key="1">
    <source>
        <dbReference type="ARBA" id="ARBA00010554"/>
    </source>
</evidence>
<dbReference type="AlphaFoldDB" id="A0A1I4QXE9"/>
<reference evidence="3" key="1">
    <citation type="submission" date="2016-10" db="EMBL/GenBank/DDBJ databases">
        <authorList>
            <person name="Varghese N."/>
            <person name="Submissions S."/>
        </authorList>
    </citation>
    <scope>NUCLEOTIDE SEQUENCE [LARGE SCALE GENOMIC DNA]</scope>
    <source>
        <strain evidence="3">Mob M</strain>
    </source>
</reference>
<name>A0A1I4QXE9_9EURY</name>